<evidence type="ECO:0000313" key="1">
    <source>
        <dbReference type="EMBL" id="KAK7269837.1"/>
    </source>
</evidence>
<dbReference type="Proteomes" id="UP001372338">
    <property type="component" value="Unassembled WGS sequence"/>
</dbReference>
<evidence type="ECO:0000313" key="2">
    <source>
        <dbReference type="Proteomes" id="UP001372338"/>
    </source>
</evidence>
<dbReference type="InterPro" id="IPR029063">
    <property type="entry name" value="SAM-dependent_MTases_sf"/>
</dbReference>
<dbReference type="InterPro" id="IPR005299">
    <property type="entry name" value="MeTrfase_7"/>
</dbReference>
<protein>
    <submittedName>
        <fullName evidence="1">Uncharacterized protein</fullName>
    </submittedName>
</protein>
<dbReference type="AlphaFoldDB" id="A0AAN9F4K8"/>
<keyword evidence="2" id="KW-1185">Reference proteome</keyword>
<dbReference type="EMBL" id="JAYWIO010000004">
    <property type="protein sequence ID" value="KAK7269837.1"/>
    <property type="molecule type" value="Genomic_DNA"/>
</dbReference>
<reference evidence="1 2" key="1">
    <citation type="submission" date="2024-01" db="EMBL/GenBank/DDBJ databases">
        <title>The genomes of 5 underutilized Papilionoideae crops provide insights into root nodulation and disease resistanc.</title>
        <authorList>
            <person name="Yuan L."/>
        </authorList>
    </citation>
    <scope>NUCLEOTIDE SEQUENCE [LARGE SCALE GENOMIC DNA]</scope>
    <source>
        <strain evidence="1">ZHUSHIDOU_FW_LH</strain>
        <tissue evidence="1">Leaf</tissue>
    </source>
</reference>
<gene>
    <name evidence="1" type="ORF">RIF29_22599</name>
</gene>
<dbReference type="PANTHER" id="PTHR31009">
    <property type="entry name" value="S-ADENOSYL-L-METHIONINE:CARBOXYL METHYLTRANSFERASE FAMILY PROTEIN"/>
    <property type="match status" value="1"/>
</dbReference>
<comment type="caution">
    <text evidence="1">The sequence shown here is derived from an EMBL/GenBank/DDBJ whole genome shotgun (WGS) entry which is preliminary data.</text>
</comment>
<dbReference type="SUPFAM" id="SSF53335">
    <property type="entry name" value="S-adenosyl-L-methionine-dependent methyltransferases"/>
    <property type="match status" value="1"/>
</dbReference>
<dbReference type="GO" id="GO:0008168">
    <property type="term" value="F:methyltransferase activity"/>
    <property type="evidence" value="ECO:0007669"/>
    <property type="project" value="InterPro"/>
</dbReference>
<organism evidence="1 2">
    <name type="scientific">Crotalaria pallida</name>
    <name type="common">Smooth rattlebox</name>
    <name type="synonym">Crotalaria striata</name>
    <dbReference type="NCBI Taxonomy" id="3830"/>
    <lineage>
        <taxon>Eukaryota</taxon>
        <taxon>Viridiplantae</taxon>
        <taxon>Streptophyta</taxon>
        <taxon>Embryophyta</taxon>
        <taxon>Tracheophyta</taxon>
        <taxon>Spermatophyta</taxon>
        <taxon>Magnoliopsida</taxon>
        <taxon>eudicotyledons</taxon>
        <taxon>Gunneridae</taxon>
        <taxon>Pentapetalae</taxon>
        <taxon>rosids</taxon>
        <taxon>fabids</taxon>
        <taxon>Fabales</taxon>
        <taxon>Fabaceae</taxon>
        <taxon>Papilionoideae</taxon>
        <taxon>50 kb inversion clade</taxon>
        <taxon>genistoids sensu lato</taxon>
        <taxon>core genistoids</taxon>
        <taxon>Crotalarieae</taxon>
        <taxon>Crotalaria</taxon>
    </lineage>
</organism>
<dbReference type="Gene3D" id="3.40.50.150">
    <property type="entry name" value="Vaccinia Virus protein VP39"/>
    <property type="match status" value="1"/>
</dbReference>
<dbReference type="Pfam" id="PF03492">
    <property type="entry name" value="Methyltransf_7"/>
    <property type="match status" value="1"/>
</dbReference>
<name>A0AAN9F4K8_CROPI</name>
<sequence>MDRGSSAFNKGRIHHTNAPKEVADAYANQYKADLESFLDTRAQELVDNGLMLLQIPVACDVILESELHPGKVWELLESCLLEMTKVVSNLLLLESAIYLKRLDG</sequence>
<accession>A0AAN9F4K8</accession>
<proteinExistence type="predicted"/>